<evidence type="ECO:0000313" key="5">
    <source>
        <dbReference type="EMBL" id="KAG2991362.1"/>
    </source>
</evidence>
<comment type="caution">
    <text evidence="4">The sequence shown here is derived from an EMBL/GenBank/DDBJ whole genome shotgun (WGS) entry which is preliminary data.</text>
</comment>
<dbReference type="AlphaFoldDB" id="A0A8T1DEU5"/>
<evidence type="ECO:0000313" key="3">
    <source>
        <dbReference type="EMBL" id="KAG2890435.1"/>
    </source>
</evidence>
<evidence type="ECO:0000313" key="2">
    <source>
        <dbReference type="EMBL" id="KAG2824382.1"/>
    </source>
</evidence>
<feature type="region of interest" description="Disordered" evidence="1">
    <location>
        <begin position="131"/>
        <end position="189"/>
    </location>
</feature>
<dbReference type="Proteomes" id="UP000735874">
    <property type="component" value="Unassembled WGS sequence"/>
</dbReference>
<accession>A0A8T1DEU5</accession>
<evidence type="ECO:0000313" key="6">
    <source>
        <dbReference type="EMBL" id="KAG3227711.1"/>
    </source>
</evidence>
<evidence type="ECO:0000256" key="1">
    <source>
        <dbReference type="SAM" id="MobiDB-lite"/>
    </source>
</evidence>
<sequence>MKDVSLDRGGTTVKGPRDWKFSTACRTAADGFAIAVGGNLDVLEWVFSTLRDDDADAAPRSTTAQQDMVWEGGLQRRHDCEWKATWTCSSGWSPDDSDGLQKLVCSATTAQQDVLAPQSWCSVTTRAPVGDDLSVSGRSSPDADVTSEAGILGDNGSRMCSKKLVSSDDSTPVGDLGVSGWSSPPRRRR</sequence>
<reference evidence="4" key="1">
    <citation type="submission" date="2018-10" db="EMBL/GenBank/DDBJ databases">
        <title>Effector identification in a new, highly contiguous assembly of the strawberry crown rot pathogen Phytophthora cactorum.</title>
        <authorList>
            <person name="Armitage A.D."/>
            <person name="Nellist C.F."/>
            <person name="Bates H."/>
            <person name="Vickerstaff R.J."/>
            <person name="Harrison R.J."/>
        </authorList>
    </citation>
    <scope>NUCLEOTIDE SEQUENCE</scope>
    <source>
        <strain evidence="2">15-7</strain>
        <strain evidence="4">4032</strain>
        <strain evidence="3">4040</strain>
        <strain evidence="5">P415</strain>
        <strain evidence="6">P421</strain>
    </source>
</reference>
<dbReference type="EMBL" id="RCMK01001652">
    <property type="protein sequence ID" value="KAG2890435.1"/>
    <property type="molecule type" value="Genomic_DNA"/>
</dbReference>
<dbReference type="EMBL" id="RCMV01000029">
    <property type="protein sequence ID" value="KAG3227711.1"/>
    <property type="molecule type" value="Genomic_DNA"/>
</dbReference>
<organism evidence="4 7">
    <name type="scientific">Phytophthora cactorum</name>
    <dbReference type="NCBI Taxonomy" id="29920"/>
    <lineage>
        <taxon>Eukaryota</taxon>
        <taxon>Sar</taxon>
        <taxon>Stramenopiles</taxon>
        <taxon>Oomycota</taxon>
        <taxon>Peronosporomycetes</taxon>
        <taxon>Peronosporales</taxon>
        <taxon>Peronosporaceae</taxon>
        <taxon>Phytophthora</taxon>
    </lineage>
</organism>
<dbReference type="EMBL" id="RCMI01000063">
    <property type="protein sequence ID" value="KAG2938620.1"/>
    <property type="molecule type" value="Genomic_DNA"/>
</dbReference>
<dbReference type="EMBL" id="RCML01000103">
    <property type="protein sequence ID" value="KAG2991362.1"/>
    <property type="molecule type" value="Genomic_DNA"/>
</dbReference>
<evidence type="ECO:0000313" key="4">
    <source>
        <dbReference type="EMBL" id="KAG2938620.1"/>
    </source>
</evidence>
<dbReference type="Proteomes" id="UP000736787">
    <property type="component" value="Unassembled WGS sequence"/>
</dbReference>
<protein>
    <submittedName>
        <fullName evidence="4">Uncharacterized protein</fullName>
    </submittedName>
</protein>
<proteinExistence type="predicted"/>
<evidence type="ECO:0000313" key="7">
    <source>
        <dbReference type="Proteomes" id="UP000774804"/>
    </source>
</evidence>
<dbReference type="EMBL" id="RCMG01001562">
    <property type="protein sequence ID" value="KAG2824382.1"/>
    <property type="molecule type" value="Genomic_DNA"/>
</dbReference>
<dbReference type="Proteomes" id="UP000760860">
    <property type="component" value="Unassembled WGS sequence"/>
</dbReference>
<dbReference type="Proteomes" id="UP000697107">
    <property type="component" value="Unassembled WGS sequence"/>
</dbReference>
<name>A0A8T1DEU5_9STRA</name>
<gene>
    <name evidence="2" type="ORF">PC113_g22046</name>
    <name evidence="4" type="ORF">PC115_g3685</name>
    <name evidence="3" type="ORF">PC117_g24461</name>
    <name evidence="5" type="ORF">PC118_g5123</name>
    <name evidence="6" type="ORF">PC129_g1750</name>
</gene>
<dbReference type="Proteomes" id="UP000774804">
    <property type="component" value="Unassembled WGS sequence"/>
</dbReference>